<dbReference type="EMBL" id="CP003732">
    <property type="protein sequence ID" value="AFV12612.1"/>
    <property type="molecule type" value="Genomic_DNA"/>
</dbReference>
<dbReference type="STRING" id="1089553.Tph_c06300"/>
<dbReference type="NCBIfam" id="NF047593">
    <property type="entry name" value="IS66_ISAeme5_TnpA"/>
    <property type="match status" value="1"/>
</dbReference>
<dbReference type="AlphaFoldDB" id="K4LKK4"/>
<evidence type="ECO:0008006" key="4">
    <source>
        <dbReference type="Google" id="ProtNLM"/>
    </source>
</evidence>
<reference evidence="2 3" key="1">
    <citation type="journal article" date="2012" name="BMC Genomics">
        <title>Genome-guided analysis of physiological and morphological traits of the fermentative acetate oxidizer Thermacetogenium phaeum.</title>
        <authorList>
            <person name="Oehler D."/>
            <person name="Poehlein A."/>
            <person name="Leimbach A."/>
            <person name="Muller N."/>
            <person name="Daniel R."/>
            <person name="Gottschalk G."/>
            <person name="Schink B."/>
        </authorList>
    </citation>
    <scope>NUCLEOTIDE SEQUENCE [LARGE SCALE GENOMIC DNA]</scope>
    <source>
        <strain evidence="3">ATCC BAA-254 / DSM 26808 / PB</strain>
        <strain evidence="2">DSM 12270</strain>
    </source>
</reference>
<dbReference type="RefSeq" id="WP_015049782.1">
    <property type="nucleotide sequence ID" value="NC_018870.1"/>
</dbReference>
<dbReference type="eggNOG" id="COG2963">
    <property type="taxonomic scope" value="Bacteria"/>
</dbReference>
<dbReference type="KEGG" id="tpz:Tph_c24300"/>
<accession>K4LKK4</accession>
<dbReference type="HOGENOM" id="CLU_151804_3_1_9"/>
<evidence type="ECO:0000313" key="2">
    <source>
        <dbReference type="EMBL" id="AFV12612.1"/>
    </source>
</evidence>
<name>K4LKK4_THEPS</name>
<dbReference type="KEGG" id="tpz:Tph_c06300"/>
<sequence length="106" mass="12207">MTRAELQKLWEARIAEYRESGQSVKEWCASHEGINPRQLWYWLRKFKNQTPAPPEISNRWLSVEISEEDSLEQALLVKIGPASIEVRPGFDPALLTKVVQVLMALC</sequence>
<organism evidence="2 3">
    <name type="scientific">Thermacetogenium phaeum (strain ATCC BAA-254 / DSM 26808 / PB)</name>
    <dbReference type="NCBI Taxonomy" id="1089553"/>
    <lineage>
        <taxon>Bacteria</taxon>
        <taxon>Bacillati</taxon>
        <taxon>Bacillota</taxon>
        <taxon>Clostridia</taxon>
        <taxon>Thermoanaerobacterales</taxon>
        <taxon>Thermoanaerobacteraceae</taxon>
        <taxon>Thermacetogenium</taxon>
    </lineage>
</organism>
<dbReference type="Proteomes" id="UP000000467">
    <property type="component" value="Chromosome"/>
</dbReference>
<keyword evidence="3" id="KW-1185">Reference proteome</keyword>
<gene>
    <name evidence="1" type="ordered locus">Tph_c06300</name>
    <name evidence="2" type="ordered locus">Tph_c24300</name>
</gene>
<dbReference type="EMBL" id="CP003732">
    <property type="protein sequence ID" value="AFV10865.1"/>
    <property type="molecule type" value="Genomic_DNA"/>
</dbReference>
<proteinExistence type="predicted"/>
<evidence type="ECO:0000313" key="3">
    <source>
        <dbReference type="Proteomes" id="UP000000467"/>
    </source>
</evidence>
<evidence type="ECO:0000313" key="1">
    <source>
        <dbReference type="EMBL" id="AFV10865.1"/>
    </source>
</evidence>
<protein>
    <recommendedName>
        <fullName evidence="4">Transposase</fullName>
    </recommendedName>
</protein>
<dbReference type="OrthoDB" id="9808061at2"/>